<feature type="modified residue" description="4-aspartylphosphate" evidence="2">
    <location>
        <position position="52"/>
    </location>
</feature>
<evidence type="ECO:0000256" key="2">
    <source>
        <dbReference type="PROSITE-ProRule" id="PRU00169"/>
    </source>
</evidence>
<comment type="caution">
    <text evidence="7">The sequence shown here is derived from an EMBL/GenBank/DDBJ whole genome shotgun (WGS) entry which is preliminary data.</text>
</comment>
<feature type="domain" description="HD" evidence="5">
    <location>
        <begin position="168"/>
        <end position="292"/>
    </location>
</feature>
<dbReference type="InterPro" id="IPR001789">
    <property type="entry name" value="Sig_transdc_resp-reg_receiver"/>
</dbReference>
<evidence type="ECO:0000313" key="8">
    <source>
        <dbReference type="Proteomes" id="UP000519897"/>
    </source>
</evidence>
<dbReference type="Gene3D" id="1.10.3210.10">
    <property type="entry name" value="Hypothetical protein af1432"/>
    <property type="match status" value="1"/>
</dbReference>
<dbReference type="InterPro" id="IPR006674">
    <property type="entry name" value="HD_domain"/>
</dbReference>
<dbReference type="InterPro" id="IPR011006">
    <property type="entry name" value="CheY-like_superfamily"/>
</dbReference>
<name>A0A7W6PTW2_9HYPH</name>
<dbReference type="Gene3D" id="3.40.50.2300">
    <property type="match status" value="1"/>
</dbReference>
<feature type="domain" description="HD-GYP" evidence="6">
    <location>
        <begin position="146"/>
        <end position="343"/>
    </location>
</feature>
<dbReference type="EMBL" id="JACIEC010000006">
    <property type="protein sequence ID" value="MBB4145200.1"/>
    <property type="molecule type" value="Genomic_DNA"/>
</dbReference>
<dbReference type="RefSeq" id="WP_165132146.1">
    <property type="nucleotide sequence ID" value="NZ_CP049249.1"/>
</dbReference>
<dbReference type="PROSITE" id="PS50110">
    <property type="entry name" value="RESPONSE_REGULATORY"/>
    <property type="match status" value="1"/>
</dbReference>
<feature type="domain" description="Response regulatory" evidence="4">
    <location>
        <begin position="2"/>
        <end position="119"/>
    </location>
</feature>
<keyword evidence="8" id="KW-1185">Reference proteome</keyword>
<keyword evidence="3" id="KW-0175">Coiled coil</keyword>
<sequence length="355" mass="39795">MRIFLIDDSRSMIAAMQQAIASLDNVEVIAFLEPVKALGSLAEEKPDLILVDYSMPGMSGIDVIRQVRATPETASVPVIMVTSNTETGLKMAAMEAGATEFLSKPFDQSELKIRVSNLLSIRAEQRKLALQAQELQRKFEEAMARVERREEEIIWRLSRAIGCRDGETGQHLDRVAVIARMIAEELGFDERQAREIFLASPLHDVGKLAVKDAILLKPGRLTPDEFTEMKKHTEYGQEILKNSSSDLIRTAERIAASHHEKWDGTGYPRGLKGTEIPIEARIVAVADVFDALCSERPYKQAWPLQKALQEIMNNSGKHFDPSCVAAFARRWAQIRELFQQGEEGSYDETKTARIA</sequence>
<evidence type="ECO:0000256" key="3">
    <source>
        <dbReference type="SAM" id="Coils"/>
    </source>
</evidence>
<dbReference type="CDD" id="cd17551">
    <property type="entry name" value="REC_RpfG-like"/>
    <property type="match status" value="1"/>
</dbReference>
<evidence type="ECO:0000259" key="5">
    <source>
        <dbReference type="PROSITE" id="PS51831"/>
    </source>
</evidence>
<dbReference type="SUPFAM" id="SSF109604">
    <property type="entry name" value="HD-domain/PDEase-like"/>
    <property type="match status" value="1"/>
</dbReference>
<dbReference type="AlphaFoldDB" id="A0A7W6PTW2"/>
<dbReference type="InterPro" id="IPR037522">
    <property type="entry name" value="HD_GYP_dom"/>
</dbReference>
<dbReference type="PROSITE" id="PS51831">
    <property type="entry name" value="HD"/>
    <property type="match status" value="1"/>
</dbReference>
<organism evidence="7 8">
    <name type="scientific">Rhizobium rhizoryzae</name>
    <dbReference type="NCBI Taxonomy" id="451876"/>
    <lineage>
        <taxon>Bacteria</taxon>
        <taxon>Pseudomonadati</taxon>
        <taxon>Pseudomonadota</taxon>
        <taxon>Alphaproteobacteria</taxon>
        <taxon>Hyphomicrobiales</taxon>
        <taxon>Rhizobiaceae</taxon>
        <taxon>Rhizobium/Agrobacterium group</taxon>
        <taxon>Rhizobium</taxon>
    </lineage>
</organism>
<dbReference type="PANTHER" id="PTHR45228">
    <property type="entry name" value="CYCLIC DI-GMP PHOSPHODIESTERASE TM_0186-RELATED"/>
    <property type="match status" value="1"/>
</dbReference>
<dbReference type="GO" id="GO:0000160">
    <property type="term" value="P:phosphorelay signal transduction system"/>
    <property type="evidence" value="ECO:0007669"/>
    <property type="project" value="InterPro"/>
</dbReference>
<reference evidence="7 8" key="1">
    <citation type="submission" date="2020-08" db="EMBL/GenBank/DDBJ databases">
        <title>Genomic Encyclopedia of Type Strains, Phase IV (KMG-IV): sequencing the most valuable type-strain genomes for metagenomic binning, comparative biology and taxonomic classification.</title>
        <authorList>
            <person name="Goeker M."/>
        </authorList>
    </citation>
    <scope>NUCLEOTIDE SEQUENCE [LARGE SCALE GENOMIC DNA]</scope>
    <source>
        <strain evidence="7 8">DSM 29514</strain>
    </source>
</reference>
<dbReference type="InterPro" id="IPR052020">
    <property type="entry name" value="Cyclic_di-GMP/3'3'-cGAMP_PDE"/>
</dbReference>
<dbReference type="GO" id="GO:0004112">
    <property type="term" value="F:cyclic-nucleotide phosphodiesterase activity"/>
    <property type="evidence" value="ECO:0007669"/>
    <property type="project" value="UniProtKB-ARBA"/>
</dbReference>
<dbReference type="PROSITE" id="PS51832">
    <property type="entry name" value="HD_GYP"/>
    <property type="match status" value="1"/>
</dbReference>
<evidence type="ECO:0000256" key="1">
    <source>
        <dbReference type="ARBA" id="ARBA00022801"/>
    </source>
</evidence>
<evidence type="ECO:0000259" key="4">
    <source>
        <dbReference type="PROSITE" id="PS50110"/>
    </source>
</evidence>
<dbReference type="PANTHER" id="PTHR45228:SF1">
    <property type="entry name" value="CYCLIC DI-GMP PHOSPHODIESTERASE TM_0186"/>
    <property type="match status" value="1"/>
</dbReference>
<dbReference type="SUPFAM" id="SSF52172">
    <property type="entry name" value="CheY-like"/>
    <property type="match status" value="1"/>
</dbReference>
<dbReference type="GO" id="GO:0009214">
    <property type="term" value="P:cyclic nucleotide catabolic process"/>
    <property type="evidence" value="ECO:0007669"/>
    <property type="project" value="UniProtKB-ARBA"/>
</dbReference>
<feature type="coiled-coil region" evidence="3">
    <location>
        <begin position="118"/>
        <end position="152"/>
    </location>
</feature>
<accession>A0A7W6PTW2</accession>
<evidence type="ECO:0000259" key="6">
    <source>
        <dbReference type="PROSITE" id="PS51832"/>
    </source>
</evidence>
<dbReference type="Proteomes" id="UP000519897">
    <property type="component" value="Unassembled WGS sequence"/>
</dbReference>
<dbReference type="FunFam" id="1.10.3210.10:FF:000018">
    <property type="entry name" value="Two-component system response regulator"/>
    <property type="match status" value="1"/>
</dbReference>
<dbReference type="SMART" id="SM00448">
    <property type="entry name" value="REC"/>
    <property type="match status" value="1"/>
</dbReference>
<keyword evidence="2" id="KW-0597">Phosphoprotein</keyword>
<evidence type="ECO:0000313" key="7">
    <source>
        <dbReference type="EMBL" id="MBB4145200.1"/>
    </source>
</evidence>
<dbReference type="CDD" id="cd00077">
    <property type="entry name" value="HDc"/>
    <property type="match status" value="1"/>
</dbReference>
<dbReference type="SMART" id="SM00471">
    <property type="entry name" value="HDc"/>
    <property type="match status" value="1"/>
</dbReference>
<dbReference type="Pfam" id="PF00072">
    <property type="entry name" value="Response_reg"/>
    <property type="match status" value="1"/>
</dbReference>
<protein>
    <submittedName>
        <fullName evidence="7">Putative two-component system response regulator</fullName>
    </submittedName>
</protein>
<keyword evidence="1" id="KW-0378">Hydrolase</keyword>
<gene>
    <name evidence="7" type="ORF">GGQ72_003763</name>
</gene>
<proteinExistence type="predicted"/>
<dbReference type="Pfam" id="PF13487">
    <property type="entry name" value="HD_5"/>
    <property type="match status" value="1"/>
</dbReference>
<dbReference type="InterPro" id="IPR003607">
    <property type="entry name" value="HD/PDEase_dom"/>
</dbReference>